<organism evidence="1 2">
    <name type="scientific">Grifola frondosa</name>
    <name type="common">Maitake</name>
    <name type="synonym">Polyporus frondosus</name>
    <dbReference type="NCBI Taxonomy" id="5627"/>
    <lineage>
        <taxon>Eukaryota</taxon>
        <taxon>Fungi</taxon>
        <taxon>Dikarya</taxon>
        <taxon>Basidiomycota</taxon>
        <taxon>Agaricomycotina</taxon>
        <taxon>Agaricomycetes</taxon>
        <taxon>Polyporales</taxon>
        <taxon>Grifolaceae</taxon>
        <taxon>Grifola</taxon>
    </lineage>
</organism>
<dbReference type="AlphaFoldDB" id="A0A1C7MPJ8"/>
<comment type="caution">
    <text evidence="1">The sequence shown here is derived from an EMBL/GenBank/DDBJ whole genome shotgun (WGS) entry which is preliminary data.</text>
</comment>
<evidence type="ECO:0000313" key="2">
    <source>
        <dbReference type="Proteomes" id="UP000092993"/>
    </source>
</evidence>
<gene>
    <name evidence="1" type="ORF">A0H81_02929</name>
</gene>
<dbReference type="EMBL" id="LUGG01000003">
    <property type="protein sequence ID" value="OBZ76874.1"/>
    <property type="molecule type" value="Genomic_DNA"/>
</dbReference>
<evidence type="ECO:0000313" key="1">
    <source>
        <dbReference type="EMBL" id="OBZ76874.1"/>
    </source>
</evidence>
<protein>
    <submittedName>
        <fullName evidence="1">Uncharacterized protein</fullName>
    </submittedName>
</protein>
<name>A0A1C7MPJ8_GRIFR</name>
<dbReference type="Proteomes" id="UP000092993">
    <property type="component" value="Unassembled WGS sequence"/>
</dbReference>
<reference evidence="1 2" key="1">
    <citation type="submission" date="2016-03" db="EMBL/GenBank/DDBJ databases">
        <title>Whole genome sequencing of Grifola frondosa 9006-11.</title>
        <authorList>
            <person name="Min B."/>
            <person name="Park H."/>
            <person name="Kim J.-G."/>
            <person name="Cho H."/>
            <person name="Oh Y.-L."/>
            <person name="Kong W.-S."/>
            <person name="Choi I.-G."/>
        </authorList>
    </citation>
    <scope>NUCLEOTIDE SEQUENCE [LARGE SCALE GENOMIC DNA]</scope>
    <source>
        <strain evidence="1 2">9006-11</strain>
    </source>
</reference>
<accession>A0A1C7MPJ8</accession>
<keyword evidence="2" id="KW-1185">Reference proteome</keyword>
<proteinExistence type="predicted"/>
<sequence length="107" mass="12272">MDLATAEQQQPRAPGRALICAPLLTKCPESRGWSRKESRYETLVDVIAMDADPMPHSELCTEQLNEAHVFVTYYNVEWCTDGSTHMCMFSYGWSRKDIFHPKLTFPS</sequence>